<comment type="caution">
    <text evidence="5">The sequence shown here is derived from an EMBL/GenBank/DDBJ whole genome shotgun (WGS) entry which is preliminary data.</text>
</comment>
<keyword evidence="3" id="KW-0012">Acyltransferase</keyword>
<dbReference type="InterPro" id="IPR020616">
    <property type="entry name" value="Thiolase_N"/>
</dbReference>
<accession>A0A1R0H4I3</accession>
<feature type="non-terminal residue" evidence="5">
    <location>
        <position position="153"/>
    </location>
</feature>
<feature type="domain" description="Thiolase N-terminal" evidence="4">
    <location>
        <begin position="10"/>
        <end position="152"/>
    </location>
</feature>
<evidence type="ECO:0000256" key="1">
    <source>
        <dbReference type="ARBA" id="ARBA00010982"/>
    </source>
</evidence>
<dbReference type="PANTHER" id="PTHR18919">
    <property type="entry name" value="ACETYL-COA C-ACYLTRANSFERASE"/>
    <property type="match status" value="1"/>
</dbReference>
<name>A0A1R0H4I3_9FUNG</name>
<keyword evidence="6" id="KW-1185">Reference proteome</keyword>
<dbReference type="PANTHER" id="PTHR18919:SF165">
    <property type="entry name" value="ACETYL-COA ACETYLTRANSFERASE"/>
    <property type="match status" value="1"/>
</dbReference>
<dbReference type="AlphaFoldDB" id="A0A1R0H4I3"/>
<dbReference type="Pfam" id="PF00108">
    <property type="entry name" value="Thiolase_N"/>
    <property type="match status" value="1"/>
</dbReference>
<evidence type="ECO:0000313" key="5">
    <source>
        <dbReference type="EMBL" id="OLY84080.1"/>
    </source>
</evidence>
<reference evidence="5 6" key="1">
    <citation type="journal article" date="2016" name="Mol. Biol. Evol.">
        <title>Genome-Wide Survey of Gut Fungi (Harpellales) Reveals the First Horizontally Transferred Ubiquitin Gene from a Mosquito Host.</title>
        <authorList>
            <person name="Wang Y."/>
            <person name="White M.M."/>
            <person name="Kvist S."/>
            <person name="Moncalvo J.M."/>
        </authorList>
    </citation>
    <scope>NUCLEOTIDE SEQUENCE [LARGE SCALE GENOMIC DNA]</scope>
    <source>
        <strain evidence="5 6">ALG-7-W6</strain>
    </source>
</reference>
<evidence type="ECO:0000259" key="4">
    <source>
        <dbReference type="Pfam" id="PF00108"/>
    </source>
</evidence>
<sequence>MSAIKPNGAYIVSYARTPIGAFNGVLASFSATELGSVALKGALERSGIPAGEVESIYFGNVVSSNLGQNPARQVALGAGCDANRVIGTTVNKVCASGTKALILATQEIRLGEADVVAVVGSESMTNTPFYTPSTRFGAKFGNQSLIDGIVRDG</sequence>
<dbReference type="SUPFAM" id="SSF53901">
    <property type="entry name" value="Thiolase-like"/>
    <property type="match status" value="1"/>
</dbReference>
<dbReference type="GO" id="GO:0003985">
    <property type="term" value="F:acetyl-CoA C-acetyltransferase activity"/>
    <property type="evidence" value="ECO:0007669"/>
    <property type="project" value="TreeGrafter"/>
</dbReference>
<comment type="similarity">
    <text evidence="1">Belongs to the thiolase-like superfamily. Thiolase family.</text>
</comment>
<keyword evidence="2 5" id="KW-0808">Transferase</keyword>
<dbReference type="OrthoDB" id="5404651at2759"/>
<dbReference type="Proteomes" id="UP000187455">
    <property type="component" value="Unassembled WGS sequence"/>
</dbReference>
<dbReference type="STRING" id="133383.A0A1R0H4I3"/>
<proteinExistence type="inferred from homology"/>
<dbReference type="GO" id="GO:0006635">
    <property type="term" value="P:fatty acid beta-oxidation"/>
    <property type="evidence" value="ECO:0007669"/>
    <property type="project" value="TreeGrafter"/>
</dbReference>
<protein>
    <submittedName>
        <fullName evidence="5">Acetyl-CoA acetyltransferase</fullName>
    </submittedName>
</protein>
<dbReference type="Gene3D" id="3.40.47.10">
    <property type="match status" value="1"/>
</dbReference>
<organism evidence="5 6">
    <name type="scientific">Smittium mucronatum</name>
    <dbReference type="NCBI Taxonomy" id="133383"/>
    <lineage>
        <taxon>Eukaryota</taxon>
        <taxon>Fungi</taxon>
        <taxon>Fungi incertae sedis</taxon>
        <taxon>Zoopagomycota</taxon>
        <taxon>Kickxellomycotina</taxon>
        <taxon>Harpellomycetes</taxon>
        <taxon>Harpellales</taxon>
        <taxon>Legeriomycetaceae</taxon>
        <taxon>Smittium</taxon>
    </lineage>
</organism>
<gene>
    <name evidence="5" type="ORF">AYI68_g1764</name>
</gene>
<dbReference type="GO" id="GO:0005739">
    <property type="term" value="C:mitochondrion"/>
    <property type="evidence" value="ECO:0007669"/>
    <property type="project" value="TreeGrafter"/>
</dbReference>
<dbReference type="EMBL" id="LSSL01000626">
    <property type="protein sequence ID" value="OLY84080.1"/>
    <property type="molecule type" value="Genomic_DNA"/>
</dbReference>
<evidence type="ECO:0000313" key="6">
    <source>
        <dbReference type="Proteomes" id="UP000187455"/>
    </source>
</evidence>
<evidence type="ECO:0000256" key="2">
    <source>
        <dbReference type="ARBA" id="ARBA00022679"/>
    </source>
</evidence>
<dbReference type="GO" id="GO:0006696">
    <property type="term" value="P:ergosterol biosynthetic process"/>
    <property type="evidence" value="ECO:0007669"/>
    <property type="project" value="TreeGrafter"/>
</dbReference>
<dbReference type="InterPro" id="IPR016039">
    <property type="entry name" value="Thiolase-like"/>
</dbReference>
<evidence type="ECO:0000256" key="3">
    <source>
        <dbReference type="ARBA" id="ARBA00023315"/>
    </source>
</evidence>